<dbReference type="Ensembl" id="ENSCSAVT00000002808.1">
    <property type="protein sequence ID" value="ENSCSAVP00000002765.1"/>
    <property type="gene ID" value="ENSCSAVG00000001641.1"/>
</dbReference>
<evidence type="ECO:0000313" key="2">
    <source>
        <dbReference type="Ensembl" id="ENSCSAVP00000002765.1"/>
    </source>
</evidence>
<sequence>PAHPEVPHEAFYDGSVTGVKELFESFEDSLLPIDLQLLKYKKKDLHASHYHRTACRIFSNRKRVLRSHVVDGDPFTCPSKDIHQGKTPVHLPQDEIEQIHELENEDKSWLEERRKLRKGLNNLGLSTEWLSRKPDRNGVENRVLADLLRKQEPSQPIIQEFDCPHNISRIIRLMADHIETFEMLPSIFPNCNRTKRISKANCKDGMLKLQKVLPISPVDIREIVNYFYEETRNSLWKVLVSAVKQSDSIKVGQSVHSVESDWTLSSLDEEEFPQIELKLTEKEKVKATRMKEYESAVQACKEYDTVLSEGLLRKVLLHPGDSGSDARSTMQLPQPGNT</sequence>
<reference evidence="2" key="2">
    <citation type="submission" date="2025-08" db="UniProtKB">
        <authorList>
            <consortium name="Ensembl"/>
        </authorList>
    </citation>
    <scope>IDENTIFICATION</scope>
</reference>
<protein>
    <submittedName>
        <fullName evidence="2">Uncharacterized protein</fullName>
    </submittedName>
</protein>
<organism evidence="2 3">
    <name type="scientific">Ciona savignyi</name>
    <name type="common">Pacific transparent sea squirt</name>
    <dbReference type="NCBI Taxonomy" id="51511"/>
    <lineage>
        <taxon>Eukaryota</taxon>
        <taxon>Metazoa</taxon>
        <taxon>Chordata</taxon>
        <taxon>Tunicata</taxon>
        <taxon>Ascidiacea</taxon>
        <taxon>Phlebobranchia</taxon>
        <taxon>Cionidae</taxon>
        <taxon>Ciona</taxon>
    </lineage>
</organism>
<dbReference type="Proteomes" id="UP000007875">
    <property type="component" value="Unassembled WGS sequence"/>
</dbReference>
<dbReference type="HOGENOM" id="CLU_822685_0_0_1"/>
<feature type="compositionally biased region" description="Polar residues" evidence="1">
    <location>
        <begin position="325"/>
        <end position="338"/>
    </location>
</feature>
<keyword evidence="3" id="KW-1185">Reference proteome</keyword>
<feature type="region of interest" description="Disordered" evidence="1">
    <location>
        <begin position="318"/>
        <end position="338"/>
    </location>
</feature>
<evidence type="ECO:0000256" key="1">
    <source>
        <dbReference type="SAM" id="MobiDB-lite"/>
    </source>
</evidence>
<dbReference type="InParanoid" id="H2YBR7"/>
<evidence type="ECO:0000313" key="3">
    <source>
        <dbReference type="Proteomes" id="UP000007875"/>
    </source>
</evidence>
<dbReference type="GeneTree" id="ENSGT00530000067970"/>
<name>H2YBR7_CIOSA</name>
<dbReference type="PANTHER" id="PTHR47225">
    <property type="entry name" value="EF-HAND CALCIUM-BINDING DOMAIN-CONTAINING PROTEIN 12"/>
    <property type="match status" value="1"/>
</dbReference>
<accession>H2YBR7</accession>
<reference evidence="3" key="1">
    <citation type="submission" date="2003-08" db="EMBL/GenBank/DDBJ databases">
        <authorList>
            <person name="Birren B."/>
            <person name="Nusbaum C."/>
            <person name="Abebe A."/>
            <person name="Abouelleil A."/>
            <person name="Adekoya E."/>
            <person name="Ait-zahra M."/>
            <person name="Allen N."/>
            <person name="Allen T."/>
            <person name="An P."/>
            <person name="Anderson M."/>
            <person name="Anderson S."/>
            <person name="Arachchi H."/>
            <person name="Armbruster J."/>
            <person name="Bachantsang P."/>
            <person name="Baldwin J."/>
            <person name="Barry A."/>
            <person name="Bayul T."/>
            <person name="Blitshsteyn B."/>
            <person name="Bloom T."/>
            <person name="Blye J."/>
            <person name="Boguslavskiy L."/>
            <person name="Borowsky M."/>
            <person name="Boukhgalter B."/>
            <person name="Brunache A."/>
            <person name="Butler J."/>
            <person name="Calixte N."/>
            <person name="Calvo S."/>
            <person name="Camarata J."/>
            <person name="Campo K."/>
            <person name="Chang J."/>
            <person name="Cheshatsang Y."/>
            <person name="Citroen M."/>
            <person name="Collymore A."/>
            <person name="Considine T."/>
            <person name="Cook A."/>
            <person name="Cooke P."/>
            <person name="Corum B."/>
            <person name="Cuomo C."/>
            <person name="David R."/>
            <person name="Dawoe T."/>
            <person name="Degray S."/>
            <person name="Dodge S."/>
            <person name="Dooley K."/>
            <person name="Dorje P."/>
            <person name="Dorjee K."/>
            <person name="Dorris L."/>
            <person name="Duffey N."/>
            <person name="Dupes A."/>
            <person name="Elkins T."/>
            <person name="Engels R."/>
            <person name="Erickson J."/>
            <person name="Farina A."/>
            <person name="Faro S."/>
            <person name="Ferreira P."/>
            <person name="Fischer H."/>
            <person name="Fitzgerald M."/>
            <person name="Foley K."/>
            <person name="Gage D."/>
            <person name="Galagan J."/>
            <person name="Gearin G."/>
            <person name="Gnerre S."/>
            <person name="Gnirke A."/>
            <person name="Goyette A."/>
            <person name="Graham J."/>
            <person name="Grandbois E."/>
            <person name="Gyaltsen K."/>
            <person name="Hafez N."/>
            <person name="Hagopian D."/>
            <person name="Hagos B."/>
            <person name="Hall J."/>
            <person name="Hatcher B."/>
            <person name="Heller A."/>
            <person name="Higgins H."/>
            <person name="Honan T."/>
            <person name="Horn A."/>
            <person name="Houde N."/>
            <person name="Hughes L."/>
            <person name="Hulme W."/>
            <person name="Husby E."/>
            <person name="Iliev I."/>
            <person name="Jaffe D."/>
            <person name="Jones C."/>
            <person name="Kamal M."/>
            <person name="Kamat A."/>
            <person name="Kamvysselis M."/>
            <person name="Karlsson E."/>
            <person name="Kells C."/>
            <person name="Kieu A."/>
            <person name="Kisner P."/>
            <person name="Kodira C."/>
            <person name="Kulbokas E."/>
            <person name="Labutti K."/>
            <person name="Lama D."/>
            <person name="Landers T."/>
            <person name="Leger J."/>
            <person name="Levine S."/>
            <person name="Lewis D."/>
            <person name="Lewis T."/>
            <person name="Lindblad-toh K."/>
            <person name="Liu X."/>
            <person name="Lokyitsang T."/>
            <person name="Lokyitsang Y."/>
            <person name="Lucien O."/>
            <person name="Lui A."/>
            <person name="Ma L.J."/>
            <person name="Mabbitt R."/>
            <person name="Macdonald J."/>
            <person name="Maclean C."/>
            <person name="Major J."/>
            <person name="Manning J."/>
            <person name="Marabella R."/>
            <person name="Maru K."/>
            <person name="Matthews C."/>
            <person name="Mauceli E."/>
            <person name="Mccarthy M."/>
            <person name="Mcdonough S."/>
            <person name="Mcghee T."/>
            <person name="Meldrim J."/>
            <person name="Meneus L."/>
            <person name="Mesirov J."/>
            <person name="Mihalev A."/>
            <person name="Mihova T."/>
            <person name="Mikkelsen T."/>
            <person name="Mlenga V."/>
            <person name="Moru K."/>
            <person name="Mozes J."/>
            <person name="Mulrain L."/>
            <person name="Munson G."/>
            <person name="Naylor J."/>
            <person name="Newes C."/>
            <person name="Nguyen C."/>
            <person name="Nguyen N."/>
            <person name="Nguyen T."/>
            <person name="Nicol R."/>
            <person name="Nielsen C."/>
            <person name="Nizzari M."/>
            <person name="Norbu C."/>
            <person name="Norbu N."/>
            <person name="O'donnell P."/>
            <person name="Okoawo O."/>
            <person name="O'leary S."/>
            <person name="Omotosho B."/>
            <person name="O'neill K."/>
            <person name="Osman S."/>
            <person name="Parker S."/>
            <person name="Perrin D."/>
            <person name="Phunkhang P."/>
            <person name="Piqani B."/>
            <person name="Purcell S."/>
            <person name="Rachupka T."/>
            <person name="Ramasamy U."/>
            <person name="Rameau R."/>
            <person name="Ray V."/>
            <person name="Raymond C."/>
            <person name="Retta R."/>
            <person name="Richardson S."/>
            <person name="Rise C."/>
            <person name="Rodriguez J."/>
            <person name="Rogers J."/>
            <person name="Rogov P."/>
            <person name="Rutman M."/>
            <person name="Schupbach R."/>
            <person name="Seaman C."/>
            <person name="Settipalli S."/>
            <person name="Sharpe T."/>
            <person name="Sheridan J."/>
            <person name="Sherpa N."/>
            <person name="Shi J."/>
            <person name="Smirnov S."/>
            <person name="Smith C."/>
            <person name="Sougnez C."/>
            <person name="Spencer B."/>
            <person name="Stalker J."/>
            <person name="Stange-thomann N."/>
            <person name="Stavropoulos S."/>
            <person name="Stetson K."/>
            <person name="Stone C."/>
            <person name="Stone S."/>
            <person name="Stubbs M."/>
            <person name="Talamas J."/>
            <person name="Tchuinga P."/>
            <person name="Tenzing P."/>
            <person name="Tesfaye S."/>
            <person name="Theodore J."/>
            <person name="Thoulutsang Y."/>
            <person name="Topham K."/>
            <person name="Towey S."/>
            <person name="Tsamla T."/>
            <person name="Tsomo N."/>
            <person name="Vallee D."/>
            <person name="Vassiliev H."/>
            <person name="Venkataraman V."/>
            <person name="Vinson J."/>
            <person name="Vo A."/>
            <person name="Wade C."/>
            <person name="Wang S."/>
            <person name="Wangchuk T."/>
            <person name="Wangdi T."/>
            <person name="Whittaker C."/>
            <person name="Wilkinson J."/>
            <person name="Wu Y."/>
            <person name="Wyman D."/>
            <person name="Yadav S."/>
            <person name="Yang S."/>
            <person name="Yang X."/>
            <person name="Yeager S."/>
            <person name="Yee E."/>
            <person name="Young G."/>
            <person name="Zainoun J."/>
            <person name="Zembeck L."/>
            <person name="Zimmer A."/>
            <person name="Zody M."/>
            <person name="Lander E."/>
        </authorList>
    </citation>
    <scope>NUCLEOTIDE SEQUENCE [LARGE SCALE GENOMIC DNA]</scope>
</reference>
<proteinExistence type="predicted"/>
<dbReference type="InterPro" id="IPR042847">
    <property type="entry name" value="EFC12"/>
</dbReference>
<dbReference type="PANTHER" id="PTHR47225:SF1">
    <property type="entry name" value="EF-HAND CALCIUM-BINDING DOMAIN-CONTAINING PROTEIN 12"/>
    <property type="match status" value="1"/>
</dbReference>
<dbReference type="AlphaFoldDB" id="H2YBR7"/>
<reference evidence="2" key="3">
    <citation type="submission" date="2025-09" db="UniProtKB">
        <authorList>
            <consortium name="Ensembl"/>
        </authorList>
    </citation>
    <scope>IDENTIFICATION</scope>
</reference>